<dbReference type="PROSITE" id="PS51819">
    <property type="entry name" value="VOC"/>
    <property type="match status" value="1"/>
</dbReference>
<feature type="domain" description="VOC" evidence="1">
    <location>
        <begin position="16"/>
        <end position="140"/>
    </location>
</feature>
<dbReference type="InterPro" id="IPR004360">
    <property type="entry name" value="Glyas_Fos-R_dOase_dom"/>
</dbReference>
<dbReference type="SUPFAM" id="SSF54593">
    <property type="entry name" value="Glyoxalase/Bleomycin resistance protein/Dihydroxybiphenyl dioxygenase"/>
    <property type="match status" value="1"/>
</dbReference>
<dbReference type="Pfam" id="PF00903">
    <property type="entry name" value="Glyoxalase"/>
    <property type="match status" value="1"/>
</dbReference>
<comment type="caution">
    <text evidence="2">The sequence shown here is derived from an EMBL/GenBank/DDBJ whole genome shotgun (WGS) entry which is preliminary data.</text>
</comment>
<organism evidence="2 3">
    <name type="scientific">Agaricicola taiwanensis</name>
    <dbReference type="NCBI Taxonomy" id="591372"/>
    <lineage>
        <taxon>Bacteria</taxon>
        <taxon>Pseudomonadati</taxon>
        <taxon>Pseudomonadota</taxon>
        <taxon>Alphaproteobacteria</taxon>
        <taxon>Rhodobacterales</taxon>
        <taxon>Paracoccaceae</taxon>
        <taxon>Agaricicola</taxon>
    </lineage>
</organism>
<evidence type="ECO:0000313" key="3">
    <source>
        <dbReference type="Proteomes" id="UP000602745"/>
    </source>
</evidence>
<proteinExistence type="predicted"/>
<dbReference type="InterPro" id="IPR029068">
    <property type="entry name" value="Glyas_Bleomycin-R_OHBP_Dase"/>
</dbReference>
<sequence length="156" mass="17202">MAEREMSRTKETFEPRISLITLGVRDVEASAQFYERMGFERSKSSSTDSVVFIPLRGIVLGLFSRTALAEDAGLDASPPTPFGGITIAYNTRSEEEVDRLFELMVSVGGKPLKAPQKVFWGGYSCYVADPDGHPWEIAFNPHWEVSPDGAMRLPAG</sequence>
<gene>
    <name evidence="2" type="ORF">GCM10007276_10430</name>
</gene>
<evidence type="ECO:0000313" key="2">
    <source>
        <dbReference type="EMBL" id="GGE34854.1"/>
    </source>
</evidence>
<accession>A0A8J2VN85</accession>
<reference evidence="2" key="1">
    <citation type="journal article" date="2014" name="Int. J. Syst. Evol. Microbiol.">
        <title>Complete genome sequence of Corynebacterium casei LMG S-19264T (=DSM 44701T), isolated from a smear-ripened cheese.</title>
        <authorList>
            <consortium name="US DOE Joint Genome Institute (JGI-PGF)"/>
            <person name="Walter F."/>
            <person name="Albersmeier A."/>
            <person name="Kalinowski J."/>
            <person name="Ruckert C."/>
        </authorList>
    </citation>
    <scope>NUCLEOTIDE SEQUENCE</scope>
    <source>
        <strain evidence="2">CCM 7684</strain>
    </source>
</reference>
<keyword evidence="3" id="KW-1185">Reference proteome</keyword>
<dbReference type="CDD" id="cd07251">
    <property type="entry name" value="VOC_like"/>
    <property type="match status" value="1"/>
</dbReference>
<protein>
    <recommendedName>
        <fullName evidence="1">VOC domain-containing protein</fullName>
    </recommendedName>
</protein>
<dbReference type="EMBL" id="BMCP01000001">
    <property type="protein sequence ID" value="GGE34854.1"/>
    <property type="molecule type" value="Genomic_DNA"/>
</dbReference>
<dbReference type="InterPro" id="IPR037523">
    <property type="entry name" value="VOC_core"/>
</dbReference>
<dbReference type="Proteomes" id="UP000602745">
    <property type="component" value="Unassembled WGS sequence"/>
</dbReference>
<dbReference type="Gene3D" id="3.10.180.10">
    <property type="entry name" value="2,3-Dihydroxybiphenyl 1,2-Dioxygenase, domain 1"/>
    <property type="match status" value="1"/>
</dbReference>
<reference evidence="2" key="2">
    <citation type="submission" date="2020-09" db="EMBL/GenBank/DDBJ databases">
        <authorList>
            <person name="Sun Q."/>
            <person name="Sedlacek I."/>
        </authorList>
    </citation>
    <scope>NUCLEOTIDE SEQUENCE</scope>
    <source>
        <strain evidence="2">CCM 7684</strain>
    </source>
</reference>
<dbReference type="PANTHER" id="PTHR36503:SF1">
    <property type="entry name" value="BLR2520 PROTEIN"/>
    <property type="match status" value="1"/>
</dbReference>
<dbReference type="PANTHER" id="PTHR36503">
    <property type="entry name" value="BLR2520 PROTEIN"/>
    <property type="match status" value="1"/>
</dbReference>
<name>A0A8J2VN85_9RHOB</name>
<evidence type="ECO:0000259" key="1">
    <source>
        <dbReference type="PROSITE" id="PS51819"/>
    </source>
</evidence>
<dbReference type="AlphaFoldDB" id="A0A8J2VN85"/>